<proteinExistence type="predicted"/>
<comment type="caution">
    <text evidence="1">The sequence shown here is derived from an EMBL/GenBank/DDBJ whole genome shotgun (WGS) entry which is preliminary data.</text>
</comment>
<dbReference type="Proteomes" id="UP000886998">
    <property type="component" value="Unassembled WGS sequence"/>
</dbReference>
<organism evidence="1 2">
    <name type="scientific">Trichonephila inaurata madagascariensis</name>
    <dbReference type="NCBI Taxonomy" id="2747483"/>
    <lineage>
        <taxon>Eukaryota</taxon>
        <taxon>Metazoa</taxon>
        <taxon>Ecdysozoa</taxon>
        <taxon>Arthropoda</taxon>
        <taxon>Chelicerata</taxon>
        <taxon>Arachnida</taxon>
        <taxon>Araneae</taxon>
        <taxon>Araneomorphae</taxon>
        <taxon>Entelegynae</taxon>
        <taxon>Araneoidea</taxon>
        <taxon>Nephilidae</taxon>
        <taxon>Trichonephila</taxon>
        <taxon>Trichonephila inaurata</taxon>
    </lineage>
</organism>
<name>A0A8X6XNC4_9ARAC</name>
<protein>
    <submittedName>
        <fullName evidence="1">Retrovirus-related Pol polyprotein from type-1 retrotransposable element R2</fullName>
    </submittedName>
</protein>
<evidence type="ECO:0000313" key="2">
    <source>
        <dbReference type="Proteomes" id="UP000886998"/>
    </source>
</evidence>
<dbReference type="OrthoDB" id="6436458at2759"/>
<gene>
    <name evidence="1" type="primary">PO21_2</name>
    <name evidence="1" type="ORF">TNIN_353901</name>
</gene>
<dbReference type="EMBL" id="BMAV01011191">
    <property type="protein sequence ID" value="GFY56870.1"/>
    <property type="molecule type" value="Genomic_DNA"/>
</dbReference>
<reference evidence="1" key="1">
    <citation type="submission" date="2020-08" db="EMBL/GenBank/DDBJ databases">
        <title>Multicomponent nature underlies the extraordinary mechanical properties of spider dragline silk.</title>
        <authorList>
            <person name="Kono N."/>
            <person name="Nakamura H."/>
            <person name="Mori M."/>
            <person name="Yoshida Y."/>
            <person name="Ohtoshi R."/>
            <person name="Malay A.D."/>
            <person name="Moran D.A.P."/>
            <person name="Tomita M."/>
            <person name="Numata K."/>
            <person name="Arakawa K."/>
        </authorList>
    </citation>
    <scope>NUCLEOTIDE SEQUENCE</scope>
</reference>
<accession>A0A8X6XNC4</accession>
<evidence type="ECO:0000313" key="1">
    <source>
        <dbReference type="EMBL" id="GFY56870.1"/>
    </source>
</evidence>
<keyword evidence="2" id="KW-1185">Reference proteome</keyword>
<sequence length="182" mass="19661">MPHDGVLEHNFLLNQHIEEARRNHQDRFLAWLDISNAFGSVPHEVIINALIAAGVDREFVALVTNIYRNSTTRVFAGEELTDPIAINPGGQTGGSAEVPRHGPVQGFPPSFKKGPRREMIAQPFPGEGDGVAPCWGAATSSRWFFTSFGAGDLSTAAERHTATWKQALGSGKERKCGKVGNG</sequence>
<dbReference type="AlphaFoldDB" id="A0A8X6XNC4"/>